<evidence type="ECO:0000256" key="1">
    <source>
        <dbReference type="SAM" id="MobiDB-lite"/>
    </source>
</evidence>
<keyword evidence="3" id="KW-1185">Reference proteome</keyword>
<accession>A0ABS8WMU0</accession>
<dbReference type="Proteomes" id="UP000823775">
    <property type="component" value="Unassembled WGS sequence"/>
</dbReference>
<feature type="region of interest" description="Disordered" evidence="1">
    <location>
        <begin position="1"/>
        <end position="37"/>
    </location>
</feature>
<feature type="non-terminal residue" evidence="2">
    <location>
        <position position="57"/>
    </location>
</feature>
<comment type="caution">
    <text evidence="2">The sequence shown here is derived from an EMBL/GenBank/DDBJ whole genome shotgun (WGS) entry which is preliminary data.</text>
</comment>
<sequence>MAPKGKEVVIGEKSRKRGRLRKIEASSSAPKAGPTGDLMRKQLSLMGLVGLTLKKKP</sequence>
<gene>
    <name evidence="2" type="ORF">HAX54_048241</name>
</gene>
<proteinExistence type="predicted"/>
<protein>
    <submittedName>
        <fullName evidence="2">Uncharacterized protein</fullName>
    </submittedName>
</protein>
<evidence type="ECO:0000313" key="3">
    <source>
        <dbReference type="Proteomes" id="UP000823775"/>
    </source>
</evidence>
<feature type="compositionally biased region" description="Basic and acidic residues" evidence="1">
    <location>
        <begin position="1"/>
        <end position="13"/>
    </location>
</feature>
<dbReference type="EMBL" id="JACEIK010007926">
    <property type="protein sequence ID" value="MCE3050815.1"/>
    <property type="molecule type" value="Genomic_DNA"/>
</dbReference>
<organism evidence="2 3">
    <name type="scientific">Datura stramonium</name>
    <name type="common">Jimsonweed</name>
    <name type="synonym">Common thornapple</name>
    <dbReference type="NCBI Taxonomy" id="4076"/>
    <lineage>
        <taxon>Eukaryota</taxon>
        <taxon>Viridiplantae</taxon>
        <taxon>Streptophyta</taxon>
        <taxon>Embryophyta</taxon>
        <taxon>Tracheophyta</taxon>
        <taxon>Spermatophyta</taxon>
        <taxon>Magnoliopsida</taxon>
        <taxon>eudicotyledons</taxon>
        <taxon>Gunneridae</taxon>
        <taxon>Pentapetalae</taxon>
        <taxon>asterids</taxon>
        <taxon>lamiids</taxon>
        <taxon>Solanales</taxon>
        <taxon>Solanaceae</taxon>
        <taxon>Solanoideae</taxon>
        <taxon>Datureae</taxon>
        <taxon>Datura</taxon>
    </lineage>
</organism>
<reference evidence="2 3" key="1">
    <citation type="journal article" date="2021" name="BMC Genomics">
        <title>Datura genome reveals duplications of psychoactive alkaloid biosynthetic genes and high mutation rate following tissue culture.</title>
        <authorList>
            <person name="Rajewski A."/>
            <person name="Carter-House D."/>
            <person name="Stajich J."/>
            <person name="Litt A."/>
        </authorList>
    </citation>
    <scope>NUCLEOTIDE SEQUENCE [LARGE SCALE GENOMIC DNA]</scope>
    <source>
        <strain evidence="2">AR-01</strain>
    </source>
</reference>
<name>A0ABS8WMU0_DATST</name>
<evidence type="ECO:0000313" key="2">
    <source>
        <dbReference type="EMBL" id="MCE3050815.1"/>
    </source>
</evidence>